<feature type="compositionally biased region" description="Basic and acidic residues" evidence="1">
    <location>
        <begin position="44"/>
        <end position="55"/>
    </location>
</feature>
<feature type="non-terminal residue" evidence="2">
    <location>
        <position position="75"/>
    </location>
</feature>
<gene>
    <name evidence="2" type="primary">ORF34</name>
</gene>
<feature type="compositionally biased region" description="Acidic residues" evidence="1">
    <location>
        <begin position="59"/>
        <end position="75"/>
    </location>
</feature>
<feature type="non-terminal residue" evidence="2">
    <location>
        <position position="1"/>
    </location>
</feature>
<dbReference type="AlphaFoldDB" id="A0A0B6XTS5"/>
<feature type="region of interest" description="Disordered" evidence="1">
    <location>
        <begin position="44"/>
        <end position="75"/>
    </location>
</feature>
<organism evidence="2">
    <name type="scientific">Arion vulgaris</name>
    <dbReference type="NCBI Taxonomy" id="1028688"/>
    <lineage>
        <taxon>Eukaryota</taxon>
        <taxon>Metazoa</taxon>
        <taxon>Spiralia</taxon>
        <taxon>Lophotrochozoa</taxon>
        <taxon>Mollusca</taxon>
        <taxon>Gastropoda</taxon>
        <taxon>Heterobranchia</taxon>
        <taxon>Euthyneura</taxon>
        <taxon>Panpulmonata</taxon>
        <taxon>Eupulmonata</taxon>
        <taxon>Stylommatophora</taxon>
        <taxon>Helicina</taxon>
        <taxon>Arionoidea</taxon>
        <taxon>Arionidae</taxon>
        <taxon>Arion</taxon>
    </lineage>
</organism>
<evidence type="ECO:0000256" key="1">
    <source>
        <dbReference type="SAM" id="MobiDB-lite"/>
    </source>
</evidence>
<protein>
    <submittedName>
        <fullName evidence="2">Uncharacterized protein</fullName>
    </submittedName>
</protein>
<name>A0A0B6XTS5_9EUPU</name>
<dbReference type="EMBL" id="HACG01000016">
    <property type="protein sequence ID" value="CEK46881.1"/>
    <property type="molecule type" value="Transcribed_RNA"/>
</dbReference>
<sequence length="75" mass="8862">IVLTKNEGVENVYNKSEHGDKFNRIQKKKDKLKGEDNLKIENTERILPDLERENYSDSEYNDPVDSEQELDDNYT</sequence>
<reference evidence="2" key="1">
    <citation type="submission" date="2014-12" db="EMBL/GenBank/DDBJ databases">
        <title>Insight into the proteome of Arion vulgaris.</title>
        <authorList>
            <person name="Aradska J."/>
            <person name="Bulat T."/>
            <person name="Smidak R."/>
            <person name="Sarate P."/>
            <person name="Gangsoo J."/>
            <person name="Sialana F."/>
            <person name="Bilban M."/>
            <person name="Lubec G."/>
        </authorList>
    </citation>
    <scope>NUCLEOTIDE SEQUENCE</scope>
    <source>
        <tissue evidence="2">Skin</tissue>
    </source>
</reference>
<accession>A0A0B6XTS5</accession>
<proteinExistence type="predicted"/>
<evidence type="ECO:0000313" key="2">
    <source>
        <dbReference type="EMBL" id="CEK46881.1"/>
    </source>
</evidence>